<dbReference type="RefSeq" id="WP_349639974.1">
    <property type="nucleotide sequence ID" value="NZ_CP090958.1"/>
</dbReference>
<sequence length="284" mass="29468">MPVALVTGGSRGLGQHLAAGLLDAGWHVALTARSEDSANAAAEVIAGRAAESSRAESSGSAETSRSAEVIGIEMDVTRPESVLAGAAKLEQFADAKGLPIELVVNNAGAIESHEAAPWSVDGADWWHVIETNLRGPFNVLQAVAPKMLARSADGNVVGRIVDINSGGGALGMDDYSAYGASKAGLFRLAGAIQRHGAAHGLRIFELAPGVIQTDMTAGMPMHKGRGSADWTEPAQVVELLLAIASGELDEFSGRYLRAGTDTVQGLKQEALAGLSDDARRLRVR</sequence>
<dbReference type="Proteomes" id="UP001209083">
    <property type="component" value="Chromosome"/>
</dbReference>
<dbReference type="InterPro" id="IPR002347">
    <property type="entry name" value="SDR_fam"/>
</dbReference>
<keyword evidence="2 3" id="KW-0560">Oxidoreductase</keyword>
<evidence type="ECO:0000256" key="2">
    <source>
        <dbReference type="ARBA" id="ARBA00023002"/>
    </source>
</evidence>
<dbReference type="CDD" id="cd05233">
    <property type="entry name" value="SDR_c"/>
    <property type="match status" value="1"/>
</dbReference>
<dbReference type="EC" id="1.-.-.-" evidence="3"/>
<evidence type="ECO:0000256" key="1">
    <source>
        <dbReference type="ARBA" id="ARBA00006484"/>
    </source>
</evidence>
<accession>A0ABY8QYA2</accession>
<proteinExistence type="inferred from homology"/>
<dbReference type="PANTHER" id="PTHR42760:SF133">
    <property type="entry name" value="3-OXOACYL-[ACYL-CARRIER-PROTEIN] REDUCTASE"/>
    <property type="match status" value="1"/>
</dbReference>
<dbReference type="SUPFAM" id="SSF51735">
    <property type="entry name" value="NAD(P)-binding Rossmann-fold domains"/>
    <property type="match status" value="1"/>
</dbReference>
<protein>
    <submittedName>
        <fullName evidence="3">SDR family oxidoreductase</fullName>
        <ecNumber evidence="3">1.-.-.-</ecNumber>
    </submittedName>
</protein>
<dbReference type="Pfam" id="PF00106">
    <property type="entry name" value="adh_short"/>
    <property type="match status" value="1"/>
</dbReference>
<dbReference type="Gene3D" id="3.40.50.720">
    <property type="entry name" value="NAD(P)-binding Rossmann-like Domain"/>
    <property type="match status" value="1"/>
</dbReference>
<reference evidence="3 4" key="1">
    <citation type="submission" date="2023-05" db="EMBL/GenBank/DDBJ databases">
        <title>Lithophilousrod everest ZFBP1038 complete genpme.</title>
        <authorList>
            <person name="Tian M."/>
        </authorList>
    </citation>
    <scope>NUCLEOTIDE SEQUENCE [LARGE SCALE GENOMIC DNA]</scope>
    <source>
        <strain evidence="3 4">ZFBP1038</strain>
    </source>
</reference>
<dbReference type="InterPro" id="IPR036291">
    <property type="entry name" value="NAD(P)-bd_dom_sf"/>
</dbReference>
<name>A0ABY8QYA2_9MICO</name>
<evidence type="ECO:0000313" key="4">
    <source>
        <dbReference type="Proteomes" id="UP001209083"/>
    </source>
</evidence>
<organism evidence="3 4">
    <name type="scientific">Saxibacter everestensis</name>
    <dbReference type="NCBI Taxonomy" id="2909229"/>
    <lineage>
        <taxon>Bacteria</taxon>
        <taxon>Bacillati</taxon>
        <taxon>Actinomycetota</taxon>
        <taxon>Actinomycetes</taxon>
        <taxon>Micrococcales</taxon>
        <taxon>Brevibacteriaceae</taxon>
        <taxon>Saxibacter</taxon>
    </lineage>
</organism>
<evidence type="ECO:0000313" key="3">
    <source>
        <dbReference type="EMBL" id="WGW13160.1"/>
    </source>
</evidence>
<dbReference type="InterPro" id="IPR020904">
    <property type="entry name" value="Sc_DH/Rdtase_CS"/>
</dbReference>
<dbReference type="GO" id="GO:0016491">
    <property type="term" value="F:oxidoreductase activity"/>
    <property type="evidence" value="ECO:0007669"/>
    <property type="project" value="UniProtKB-KW"/>
</dbReference>
<dbReference type="PANTHER" id="PTHR42760">
    <property type="entry name" value="SHORT-CHAIN DEHYDROGENASES/REDUCTASES FAMILY MEMBER"/>
    <property type="match status" value="1"/>
</dbReference>
<keyword evidence="4" id="KW-1185">Reference proteome</keyword>
<dbReference type="PRINTS" id="PR00081">
    <property type="entry name" value="GDHRDH"/>
</dbReference>
<dbReference type="PROSITE" id="PS00061">
    <property type="entry name" value="ADH_SHORT"/>
    <property type="match status" value="1"/>
</dbReference>
<comment type="similarity">
    <text evidence="1">Belongs to the short-chain dehydrogenases/reductases (SDR) family.</text>
</comment>
<dbReference type="EMBL" id="CP090958">
    <property type="protein sequence ID" value="WGW13160.1"/>
    <property type="molecule type" value="Genomic_DNA"/>
</dbReference>
<gene>
    <name evidence="3" type="ORF">LWF01_05150</name>
</gene>